<reference evidence="3 4" key="1">
    <citation type="submission" date="2017-08" db="EMBL/GenBank/DDBJ databases">
        <title>Acidophilic green algal genome provides insights into adaptation to an acidic environment.</title>
        <authorList>
            <person name="Hirooka S."/>
            <person name="Hirose Y."/>
            <person name="Kanesaki Y."/>
            <person name="Higuchi S."/>
            <person name="Fujiwara T."/>
            <person name="Onuma R."/>
            <person name="Era A."/>
            <person name="Ohbayashi R."/>
            <person name="Uzuka A."/>
            <person name="Nozaki H."/>
            <person name="Yoshikawa H."/>
            <person name="Miyagishima S.Y."/>
        </authorList>
    </citation>
    <scope>NUCLEOTIDE SEQUENCE [LARGE SCALE GENOMIC DNA]</scope>
    <source>
        <strain evidence="3 4">NIES-2499</strain>
    </source>
</reference>
<dbReference type="AlphaFoldDB" id="A0A250XH71"/>
<keyword evidence="4" id="KW-1185">Reference proteome</keyword>
<feature type="region of interest" description="Disordered" evidence="2">
    <location>
        <begin position="86"/>
        <end position="137"/>
    </location>
</feature>
<feature type="compositionally biased region" description="Polar residues" evidence="2">
    <location>
        <begin position="587"/>
        <end position="598"/>
    </location>
</feature>
<comment type="caution">
    <text evidence="3">The sequence shown here is derived from an EMBL/GenBank/DDBJ whole genome shotgun (WGS) entry which is preliminary data.</text>
</comment>
<feature type="coiled-coil region" evidence="1">
    <location>
        <begin position="953"/>
        <end position="984"/>
    </location>
</feature>
<feature type="compositionally biased region" description="Polar residues" evidence="2">
    <location>
        <begin position="176"/>
        <end position="203"/>
    </location>
</feature>
<evidence type="ECO:0000256" key="1">
    <source>
        <dbReference type="SAM" id="Coils"/>
    </source>
</evidence>
<proteinExistence type="predicted"/>
<feature type="coiled-coil region" evidence="1">
    <location>
        <begin position="372"/>
        <end position="406"/>
    </location>
</feature>
<feature type="compositionally biased region" description="Polar residues" evidence="2">
    <location>
        <begin position="213"/>
        <end position="230"/>
    </location>
</feature>
<evidence type="ECO:0000313" key="4">
    <source>
        <dbReference type="Proteomes" id="UP000232323"/>
    </source>
</evidence>
<feature type="region of interest" description="Disordered" evidence="2">
    <location>
        <begin position="162"/>
        <end position="240"/>
    </location>
</feature>
<organism evidence="3 4">
    <name type="scientific">Chlamydomonas eustigma</name>
    <dbReference type="NCBI Taxonomy" id="1157962"/>
    <lineage>
        <taxon>Eukaryota</taxon>
        <taxon>Viridiplantae</taxon>
        <taxon>Chlorophyta</taxon>
        <taxon>core chlorophytes</taxon>
        <taxon>Chlorophyceae</taxon>
        <taxon>CS clade</taxon>
        <taxon>Chlamydomonadales</taxon>
        <taxon>Chlamydomonadaceae</taxon>
        <taxon>Chlamydomonas</taxon>
    </lineage>
</organism>
<accession>A0A250XH71</accession>
<feature type="compositionally biased region" description="Polar residues" evidence="2">
    <location>
        <begin position="98"/>
        <end position="111"/>
    </location>
</feature>
<feature type="region of interest" description="Disordered" evidence="2">
    <location>
        <begin position="578"/>
        <end position="613"/>
    </location>
</feature>
<dbReference type="Proteomes" id="UP000232323">
    <property type="component" value="Unassembled WGS sequence"/>
</dbReference>
<keyword evidence="1" id="KW-0175">Coiled coil</keyword>
<feature type="compositionally biased region" description="Polar residues" evidence="2">
    <location>
        <begin position="126"/>
        <end position="137"/>
    </location>
</feature>
<evidence type="ECO:0000256" key="2">
    <source>
        <dbReference type="SAM" id="MobiDB-lite"/>
    </source>
</evidence>
<evidence type="ECO:0000313" key="3">
    <source>
        <dbReference type="EMBL" id="GAX82366.1"/>
    </source>
</evidence>
<gene>
    <name evidence="3" type="ORF">CEUSTIGMA_g9795.t1</name>
</gene>
<sequence>MNKSVVRNGAMLDTLSEKQKSIGSGGTEKSIIDRNVHYSEVSADVQPDEKVMTFSSSTSLSAAETYNLQPASQFFATSVNNLPHFKEPYTLPGLPGPNDNQADGFQQQSSVPGEHQDPQPGLLHYSAQTSSTSQLRHSSLPIETLAGFTRSYAMSSSRVGRAYSRDSPISKAMNKDQGNVYNHDQHNLPMTHQTRTSISSSRHNVGAPPSHYDSASSTTVRSRPRAQSLNPGPGHPASRFHFGVNAEVEVALMSEVEMLREANAQLRLQLAAGSGELEKHIETLEAERAALVYEIEQRELAWDSQREALKAELERHVHISEAERKALEVEMGKQARKAWATQRAALEAQLERHVYVTEVERLAKETEIRQHMLDLEAQRTEVLLELEKKMDERSALEEEKAELRHEICTQKLMYEELQATTNRTSMRDQELRQKSQQEVLDELCEIAAANERLQKDMEELQSRLLEKQATLETQVAVCRQEAKVRTEEAAESQQQFLLLERQLADVKTTLQAESEALTEQRSQNHDLRLKNEASAFELTQCREELSHAQVLLMRRNVFLERIMQGIIVPLQVWHQKQNQSSSNSSNEYSATSRTQTSGHLERYLKTSSSGQQGTHLGACTVESIAEVITDEDDDEVAASQQILLAATAFDALAERLKSLQVQSEEYLLKEKALEHELQEREALIRASLLSRVTDLELRCQAATESEEQWKTRFQKLEDLMRSKEEFFSATLQERYRESAFIAKEEMAGVVRKLQMELKGRCQELDVTQEDRRLAFEQLDRERTHWKESLVRLDELKNAEVAEARAWQEEKVELERKLMQDYRDKEVKEAELKANISELHQLSSRLGTEASHWQVLHMELGEQLSTLKLQAEQDAARVLNLHQALAVREEEFQEQLKRIQKDCNLKALVLEEEVHAYKNRLHDLEHVIAVSRPPTQAALQMMTEASELRDFEGRRHLAERCALLERQLEEQKNSHKDLLRCVQEKLSVVRVKQDLLLSSCLQ</sequence>
<name>A0A250XH71_9CHLO</name>
<protein>
    <submittedName>
        <fullName evidence="3">Uncharacterized protein</fullName>
    </submittedName>
</protein>
<feature type="coiled-coil region" evidence="1">
    <location>
        <begin position="881"/>
        <end position="926"/>
    </location>
</feature>
<dbReference type="EMBL" id="BEGY01000079">
    <property type="protein sequence ID" value="GAX82366.1"/>
    <property type="molecule type" value="Genomic_DNA"/>
</dbReference>